<evidence type="ECO:0000313" key="2">
    <source>
        <dbReference type="Proteomes" id="UP000823749"/>
    </source>
</evidence>
<name>A0AAV6IA80_9ERIC</name>
<dbReference type="AlphaFoldDB" id="A0AAV6IA80"/>
<proteinExistence type="predicted"/>
<dbReference type="EMBL" id="JACTNZ010000011">
    <property type="protein sequence ID" value="KAG5524725.1"/>
    <property type="molecule type" value="Genomic_DNA"/>
</dbReference>
<organism evidence="1 2">
    <name type="scientific">Rhododendron griersonianum</name>
    <dbReference type="NCBI Taxonomy" id="479676"/>
    <lineage>
        <taxon>Eukaryota</taxon>
        <taxon>Viridiplantae</taxon>
        <taxon>Streptophyta</taxon>
        <taxon>Embryophyta</taxon>
        <taxon>Tracheophyta</taxon>
        <taxon>Spermatophyta</taxon>
        <taxon>Magnoliopsida</taxon>
        <taxon>eudicotyledons</taxon>
        <taxon>Gunneridae</taxon>
        <taxon>Pentapetalae</taxon>
        <taxon>asterids</taxon>
        <taxon>Ericales</taxon>
        <taxon>Ericaceae</taxon>
        <taxon>Ericoideae</taxon>
        <taxon>Rhodoreae</taxon>
        <taxon>Rhododendron</taxon>
    </lineage>
</organism>
<keyword evidence="2" id="KW-1185">Reference proteome</keyword>
<dbReference type="Proteomes" id="UP000823749">
    <property type="component" value="Chromosome 11"/>
</dbReference>
<reference evidence="1" key="1">
    <citation type="submission" date="2020-08" db="EMBL/GenBank/DDBJ databases">
        <title>Plant Genome Project.</title>
        <authorList>
            <person name="Zhang R.-G."/>
        </authorList>
    </citation>
    <scope>NUCLEOTIDE SEQUENCE</scope>
    <source>
        <strain evidence="1">WSP0</strain>
        <tissue evidence="1">Leaf</tissue>
    </source>
</reference>
<evidence type="ECO:0000313" key="1">
    <source>
        <dbReference type="EMBL" id="KAG5524725.1"/>
    </source>
</evidence>
<sequence length="119" mass="14084">MSKTLSLSLSLHPLLTKSNNHPINFPEKLSPDVLEQMKAPHMNNGTPEIWSAAELTRPTGCSRLSRRRSWRRLPDLRRTDLCHCSEGYFCILRRVMDWKLYKSLQWMQGLRKILQWTYD</sequence>
<protein>
    <submittedName>
        <fullName evidence="1">Uncharacterized protein</fullName>
    </submittedName>
</protein>
<accession>A0AAV6IA80</accession>
<comment type="caution">
    <text evidence="1">The sequence shown here is derived from an EMBL/GenBank/DDBJ whole genome shotgun (WGS) entry which is preliminary data.</text>
</comment>
<gene>
    <name evidence="1" type="ORF">RHGRI_031410</name>
</gene>